<dbReference type="InterPro" id="IPR007110">
    <property type="entry name" value="Ig-like_dom"/>
</dbReference>
<dbReference type="PROSITE" id="PS50835">
    <property type="entry name" value="IG_LIKE"/>
    <property type="match status" value="1"/>
</dbReference>
<keyword evidence="1" id="KW-0732">Signal</keyword>
<dbReference type="SUPFAM" id="SSF48726">
    <property type="entry name" value="Immunoglobulin"/>
    <property type="match status" value="1"/>
</dbReference>
<dbReference type="InterPro" id="IPR013106">
    <property type="entry name" value="Ig_V-set"/>
</dbReference>
<evidence type="ECO:0000259" key="2">
    <source>
        <dbReference type="PROSITE" id="PS50835"/>
    </source>
</evidence>
<dbReference type="Proteomes" id="UP000694843">
    <property type="component" value="Unplaced"/>
</dbReference>
<feature type="signal peptide" evidence="1">
    <location>
        <begin position="1"/>
        <end position="24"/>
    </location>
</feature>
<dbReference type="RefSeq" id="XP_047741361.1">
    <property type="nucleotide sequence ID" value="XM_047885405.1"/>
</dbReference>
<evidence type="ECO:0000313" key="4">
    <source>
        <dbReference type="RefSeq" id="XP_047741361.1"/>
    </source>
</evidence>
<evidence type="ECO:0000256" key="1">
    <source>
        <dbReference type="SAM" id="SignalP"/>
    </source>
</evidence>
<sequence length="320" mass="34650">MREHSAEFLQLLLFCVCCLSAGRSLNISSVTVPPWVEAGKSVDLGCTWAPPEQEIWAVRWYRGLKEIYRYTPSNNNPVQVFSNPHLQVDAQRSSAGSVRLLNVSLTAAGLFRCEVSAEAPAFKTVYGEKELRVVALPQQVPLISGAVGTYKEGDWVDLTCTSGPSKPPALLSFTLNGWPPRLSHVEPQVVGADEDGLQLSSLRLRFVLQRQHLRSADAGGDVGLGGGGGGRQEAHVRCTAAIPAVGYEEAADVVLATTARFVAAGMDGRTSGAAGLGVGALCSSWIMFLLPRLLDWARVPRFSSQQFMLLYRGPERWLVQ</sequence>
<name>A0A979FVT6_HYAAZ</name>
<dbReference type="AlphaFoldDB" id="A0A979FVT6"/>
<organism evidence="3 4">
    <name type="scientific">Hyalella azteca</name>
    <name type="common">Amphipod</name>
    <dbReference type="NCBI Taxonomy" id="294128"/>
    <lineage>
        <taxon>Eukaryota</taxon>
        <taxon>Metazoa</taxon>
        <taxon>Ecdysozoa</taxon>
        <taxon>Arthropoda</taxon>
        <taxon>Crustacea</taxon>
        <taxon>Multicrustacea</taxon>
        <taxon>Malacostraca</taxon>
        <taxon>Eumalacostraca</taxon>
        <taxon>Peracarida</taxon>
        <taxon>Amphipoda</taxon>
        <taxon>Senticaudata</taxon>
        <taxon>Talitrida</taxon>
        <taxon>Talitroidea</taxon>
        <taxon>Hyalellidae</taxon>
        <taxon>Hyalella</taxon>
    </lineage>
</organism>
<reference evidence="4" key="1">
    <citation type="submission" date="2025-08" db="UniProtKB">
        <authorList>
            <consortium name="RefSeq"/>
        </authorList>
    </citation>
    <scope>IDENTIFICATION</scope>
    <source>
        <tissue evidence="4">Whole organism</tissue>
    </source>
</reference>
<dbReference type="KEGG" id="hazt:125179472"/>
<dbReference type="PANTHER" id="PTHR21261:SF15">
    <property type="entry name" value="BEATEN PATH IIIA, ISOFORM D-RELATED"/>
    <property type="match status" value="1"/>
</dbReference>
<dbReference type="InterPro" id="IPR013783">
    <property type="entry name" value="Ig-like_fold"/>
</dbReference>
<feature type="domain" description="Ig-like" evidence="2">
    <location>
        <begin position="28"/>
        <end position="126"/>
    </location>
</feature>
<dbReference type="InterPro" id="IPR036179">
    <property type="entry name" value="Ig-like_dom_sf"/>
</dbReference>
<dbReference type="Pfam" id="PF07686">
    <property type="entry name" value="V-set"/>
    <property type="match status" value="1"/>
</dbReference>
<protein>
    <submittedName>
        <fullName evidence="4">Uncharacterized protein LOC125179472</fullName>
    </submittedName>
</protein>
<accession>A0A979FVT6</accession>
<evidence type="ECO:0000313" key="3">
    <source>
        <dbReference type="Proteomes" id="UP000694843"/>
    </source>
</evidence>
<dbReference type="PANTHER" id="PTHR21261">
    <property type="entry name" value="BEAT PROTEIN"/>
    <property type="match status" value="1"/>
</dbReference>
<proteinExistence type="predicted"/>
<gene>
    <name evidence="4" type="primary">LOC125179472</name>
</gene>
<dbReference type="GeneID" id="125179472"/>
<feature type="chain" id="PRO_5036804403" evidence="1">
    <location>
        <begin position="25"/>
        <end position="320"/>
    </location>
</feature>
<keyword evidence="3" id="KW-1185">Reference proteome</keyword>
<dbReference type="Gene3D" id="2.60.40.10">
    <property type="entry name" value="Immunoglobulins"/>
    <property type="match status" value="1"/>
</dbReference>
<dbReference type="OrthoDB" id="6366504at2759"/>